<reference evidence="1" key="1">
    <citation type="journal article" date="2017" name="Elife">
        <title>The kinetoplastid-infecting Bodo saltans virus (BsV), a window into the most abundant giant viruses in the sea.</title>
        <authorList>
            <person name="Deeg C.M."/>
            <person name="Chow C.-E.T."/>
            <person name="Suttle C.A."/>
        </authorList>
    </citation>
    <scope>NUCLEOTIDE SEQUENCE</scope>
    <source>
        <strain evidence="1">NG1</strain>
    </source>
</reference>
<keyword evidence="2" id="KW-1185">Reference proteome</keyword>
<name>A0A2H4UTE4_9VIRU</name>
<evidence type="ECO:0000313" key="2">
    <source>
        <dbReference type="Proteomes" id="UP000240325"/>
    </source>
</evidence>
<proteinExistence type="predicted"/>
<protein>
    <submittedName>
        <fullName evidence="1">Uncharacterized protein</fullName>
    </submittedName>
</protein>
<organism evidence="1">
    <name type="scientific">Bodo saltans virus</name>
    <dbReference type="NCBI Taxonomy" id="2024608"/>
    <lineage>
        <taxon>Viruses</taxon>
        <taxon>Varidnaviria</taxon>
        <taxon>Bamfordvirae</taxon>
        <taxon>Nucleocytoviricota</taxon>
        <taxon>Megaviricetes</taxon>
        <taxon>Imitervirales</taxon>
        <taxon>Mimiviridae</taxon>
        <taxon>Klosneuvirinae</taxon>
        <taxon>Theiavirus</taxon>
        <taxon>Theiavirus salishense</taxon>
    </lineage>
</organism>
<accession>A0A2H4UTE4</accession>
<dbReference type="EMBL" id="MF782455">
    <property type="protein sequence ID" value="ATZ80210.1"/>
    <property type="molecule type" value="Genomic_DNA"/>
</dbReference>
<evidence type="ECO:0000313" key="1">
    <source>
        <dbReference type="EMBL" id="ATZ80210.1"/>
    </source>
</evidence>
<sequence length="35" mass="4103">MNDRPYGFILNLFNGVRIHARSVLVGFKFKNDDFT</sequence>
<dbReference type="Proteomes" id="UP000240325">
    <property type="component" value="Segment"/>
</dbReference>
<gene>
    <name evidence="1" type="ORF">BMW23_0151</name>
</gene>